<evidence type="ECO:0000256" key="7">
    <source>
        <dbReference type="ARBA" id="ARBA00022807"/>
    </source>
</evidence>
<dbReference type="PANTHER" id="PTHR22624">
    <property type="entry name" value="CYSTEINE PROTEASE ATG4"/>
    <property type="match status" value="1"/>
</dbReference>
<evidence type="ECO:0000259" key="13">
    <source>
        <dbReference type="Pfam" id="PF03416"/>
    </source>
</evidence>
<dbReference type="GO" id="GO:0000045">
    <property type="term" value="P:autophagosome assembly"/>
    <property type="evidence" value="ECO:0007669"/>
    <property type="project" value="TreeGrafter"/>
</dbReference>
<dbReference type="OrthoDB" id="433762at2759"/>
<feature type="region of interest" description="Disordered" evidence="12">
    <location>
        <begin position="559"/>
        <end position="580"/>
    </location>
</feature>
<dbReference type="InterPro" id="IPR038765">
    <property type="entry name" value="Papain-like_cys_pep_sf"/>
</dbReference>
<proteinExistence type="inferred from homology"/>
<sequence>MNQGASQIYGCLAKALATALEKGTNLKFKGGYYFKNGKNQYFTEEDTVTILGKKINYPKNQQENQSEEQNKGENEIPENDNNFNNNKNNKNEEIEEKQKRGENSENEAKMKQIQLQELNDKFHAIFQQIIWFTYRKNVPKILGQLDSDNGWGCMIRTGQMIYAEALRRFIFKEKANVEIKGKPVADYKLILLISLFQDSEIFHYSIQNIAVQAFKYFQLIPGQWYTPNRICYILKVLHEKFQDIQKTKKQRKKQENYKTMNIQNLMFFNQSNDMPLICEQILQYFCGKDAQVCENVEHIHLQKKQKRIYPELEVLGIKQDTWEQPIVCQQCHKSDKSLVLFLSCRIGVERPQPEYLKILNKLVDIKYSIGIIGGRPKQALYFPGRINDSFVYLDPHYVQDGSMILNGENIKKKIPTFFTNKIQTIPIKDIDSSLAFGFYFENLSEFEEFYQILIRMQKQNPDFFLWIEKKKPSYLSGFCYDEDDLEEEYSQSFKDKIDEKFTVIESEDDIKKMISVDSDDDDISFIFDHDQIEELQRQEKQNEQDINEKKNEGNLTVNQQSEQVQNQNNGQDEQNSPKIIQKQMDSFIENL</sequence>
<name>A0A0V0QZW2_PSEPJ</name>
<comment type="similarity">
    <text evidence="2 11">Belongs to the peptidase C54 family.</text>
</comment>
<comment type="subcellular location">
    <subcellularLocation>
        <location evidence="1 11">Cytoplasm</location>
    </subcellularLocation>
</comment>
<organism evidence="14 15">
    <name type="scientific">Pseudocohnilembus persalinus</name>
    <name type="common">Ciliate</name>
    <dbReference type="NCBI Taxonomy" id="266149"/>
    <lineage>
        <taxon>Eukaryota</taxon>
        <taxon>Sar</taxon>
        <taxon>Alveolata</taxon>
        <taxon>Ciliophora</taxon>
        <taxon>Intramacronucleata</taxon>
        <taxon>Oligohymenophorea</taxon>
        <taxon>Scuticociliatia</taxon>
        <taxon>Philasterida</taxon>
        <taxon>Pseudocohnilembidae</taxon>
        <taxon>Pseudocohnilembus</taxon>
    </lineage>
</organism>
<evidence type="ECO:0000256" key="8">
    <source>
        <dbReference type="ARBA" id="ARBA00022927"/>
    </source>
</evidence>
<evidence type="ECO:0000256" key="9">
    <source>
        <dbReference type="ARBA" id="ARBA00023006"/>
    </source>
</evidence>
<dbReference type="GO" id="GO:0034727">
    <property type="term" value="P:piecemeal microautophagy of the nucleus"/>
    <property type="evidence" value="ECO:0007669"/>
    <property type="project" value="TreeGrafter"/>
</dbReference>
<evidence type="ECO:0000313" key="15">
    <source>
        <dbReference type="Proteomes" id="UP000054937"/>
    </source>
</evidence>
<evidence type="ECO:0000256" key="3">
    <source>
        <dbReference type="ARBA" id="ARBA00022448"/>
    </source>
</evidence>
<dbReference type="InParanoid" id="A0A0V0QZW2"/>
<accession>A0A0V0QZW2</accession>
<feature type="region of interest" description="Disordered" evidence="12">
    <location>
        <begin position="57"/>
        <end position="108"/>
    </location>
</feature>
<dbReference type="PANTHER" id="PTHR22624:SF49">
    <property type="entry name" value="CYSTEINE PROTEASE"/>
    <property type="match status" value="1"/>
</dbReference>
<feature type="compositionally biased region" description="Low complexity" evidence="12">
    <location>
        <begin position="559"/>
        <end position="571"/>
    </location>
</feature>
<evidence type="ECO:0000256" key="4">
    <source>
        <dbReference type="ARBA" id="ARBA00022490"/>
    </source>
</evidence>
<dbReference type="InterPro" id="IPR046792">
    <property type="entry name" value="Peptidase_C54_cat"/>
</dbReference>
<dbReference type="InterPro" id="IPR005078">
    <property type="entry name" value="Peptidase_C54"/>
</dbReference>
<dbReference type="EC" id="3.4.22.-" evidence="11"/>
<dbReference type="GO" id="GO:0019786">
    <property type="term" value="F:protein-phosphatidylethanolamide deconjugating activity"/>
    <property type="evidence" value="ECO:0007669"/>
    <property type="project" value="InterPro"/>
</dbReference>
<keyword evidence="8 11" id="KW-0653">Protein transport</keyword>
<dbReference type="Proteomes" id="UP000054937">
    <property type="component" value="Unassembled WGS sequence"/>
</dbReference>
<keyword evidence="15" id="KW-1185">Reference proteome</keyword>
<protein>
    <recommendedName>
        <fullName evidence="11">Cysteine protease</fullName>
        <ecNumber evidence="11">3.4.22.-</ecNumber>
    </recommendedName>
</protein>
<dbReference type="GO" id="GO:0004197">
    <property type="term" value="F:cysteine-type endopeptidase activity"/>
    <property type="evidence" value="ECO:0007669"/>
    <property type="project" value="TreeGrafter"/>
</dbReference>
<evidence type="ECO:0000313" key="14">
    <source>
        <dbReference type="EMBL" id="KRX07847.1"/>
    </source>
</evidence>
<dbReference type="GO" id="GO:0035973">
    <property type="term" value="P:aggrephagy"/>
    <property type="evidence" value="ECO:0007669"/>
    <property type="project" value="TreeGrafter"/>
</dbReference>
<dbReference type="GO" id="GO:0015031">
    <property type="term" value="P:protein transport"/>
    <property type="evidence" value="ECO:0007669"/>
    <property type="project" value="UniProtKB-KW"/>
</dbReference>
<keyword evidence="9 11" id="KW-0072">Autophagy</keyword>
<evidence type="ECO:0000256" key="5">
    <source>
        <dbReference type="ARBA" id="ARBA00022670"/>
    </source>
</evidence>
<dbReference type="OMA" id="NIGEWFA"/>
<gene>
    <name evidence="14" type="ORF">PPERSA_10131</name>
</gene>
<feature type="compositionally biased region" description="Low complexity" evidence="12">
    <location>
        <begin position="79"/>
        <end position="88"/>
    </location>
</feature>
<evidence type="ECO:0000256" key="10">
    <source>
        <dbReference type="ARBA" id="ARBA00029362"/>
    </source>
</evidence>
<feature type="compositionally biased region" description="Basic and acidic residues" evidence="12">
    <location>
        <begin position="89"/>
        <end position="108"/>
    </location>
</feature>
<evidence type="ECO:0000256" key="1">
    <source>
        <dbReference type="ARBA" id="ARBA00004496"/>
    </source>
</evidence>
<keyword evidence="6 11" id="KW-0378">Hydrolase</keyword>
<feature type="domain" description="Peptidase C54 catalytic" evidence="13">
    <location>
        <begin position="120"/>
        <end position="451"/>
    </location>
</feature>
<dbReference type="AlphaFoldDB" id="A0A0V0QZW2"/>
<dbReference type="SUPFAM" id="SSF54001">
    <property type="entry name" value="Cysteine proteinases"/>
    <property type="match status" value="1"/>
</dbReference>
<dbReference type="GO" id="GO:0000423">
    <property type="term" value="P:mitophagy"/>
    <property type="evidence" value="ECO:0007669"/>
    <property type="project" value="TreeGrafter"/>
</dbReference>
<keyword evidence="7" id="KW-0788">Thiol protease</keyword>
<keyword evidence="4 11" id="KW-0963">Cytoplasm</keyword>
<evidence type="ECO:0000256" key="12">
    <source>
        <dbReference type="SAM" id="MobiDB-lite"/>
    </source>
</evidence>
<comment type="catalytic activity">
    <reaction evidence="10">
        <text>[protein]-C-terminal L-amino acid-glycyl-phosphatidylethanolamide + H2O = [protein]-C-terminal L-amino acid-glycine + a 1,2-diacyl-sn-glycero-3-phosphoethanolamine</text>
        <dbReference type="Rhea" id="RHEA:67548"/>
        <dbReference type="Rhea" id="RHEA-COMP:17323"/>
        <dbReference type="Rhea" id="RHEA-COMP:17324"/>
        <dbReference type="ChEBI" id="CHEBI:15377"/>
        <dbReference type="ChEBI" id="CHEBI:64612"/>
        <dbReference type="ChEBI" id="CHEBI:172940"/>
        <dbReference type="ChEBI" id="CHEBI:172941"/>
    </reaction>
    <physiologicalReaction direction="left-to-right" evidence="10">
        <dbReference type="Rhea" id="RHEA:67549"/>
    </physiologicalReaction>
</comment>
<comment type="caution">
    <text evidence="14">The sequence shown here is derived from an EMBL/GenBank/DDBJ whole genome shotgun (WGS) entry which is preliminary data.</text>
</comment>
<comment type="function">
    <text evidence="11">Cysteine protease that plays a key role in autophagy by mediating both proteolytic activation and delipidation of ATG8 family proteins.</text>
</comment>
<dbReference type="EMBL" id="LDAU01000079">
    <property type="protein sequence ID" value="KRX07847.1"/>
    <property type="molecule type" value="Genomic_DNA"/>
</dbReference>
<evidence type="ECO:0000256" key="11">
    <source>
        <dbReference type="RuleBase" id="RU363115"/>
    </source>
</evidence>
<dbReference type="GO" id="GO:0016485">
    <property type="term" value="P:protein processing"/>
    <property type="evidence" value="ECO:0007669"/>
    <property type="project" value="TreeGrafter"/>
</dbReference>
<dbReference type="Pfam" id="PF03416">
    <property type="entry name" value="Peptidase_C54"/>
    <property type="match status" value="1"/>
</dbReference>
<keyword evidence="3" id="KW-0813">Transport</keyword>
<dbReference type="GO" id="GO:0005737">
    <property type="term" value="C:cytoplasm"/>
    <property type="evidence" value="ECO:0007669"/>
    <property type="project" value="UniProtKB-SubCell"/>
</dbReference>
<evidence type="ECO:0000256" key="2">
    <source>
        <dbReference type="ARBA" id="ARBA00010958"/>
    </source>
</evidence>
<evidence type="ECO:0000256" key="6">
    <source>
        <dbReference type="ARBA" id="ARBA00022801"/>
    </source>
</evidence>
<reference evidence="14 15" key="1">
    <citation type="journal article" date="2015" name="Sci. Rep.">
        <title>Genome of the facultative scuticociliatosis pathogen Pseudocohnilembus persalinus provides insight into its virulence through horizontal gene transfer.</title>
        <authorList>
            <person name="Xiong J."/>
            <person name="Wang G."/>
            <person name="Cheng J."/>
            <person name="Tian M."/>
            <person name="Pan X."/>
            <person name="Warren A."/>
            <person name="Jiang C."/>
            <person name="Yuan D."/>
            <person name="Miao W."/>
        </authorList>
    </citation>
    <scope>NUCLEOTIDE SEQUENCE [LARGE SCALE GENOMIC DNA]</scope>
    <source>
        <strain evidence="14">36N120E</strain>
    </source>
</reference>
<keyword evidence="5 11" id="KW-0645">Protease</keyword>